<name>A0ABU0MVC0_9PROT</name>
<feature type="modified residue" description="4-aspartylphosphate" evidence="2">
    <location>
        <position position="53"/>
    </location>
</feature>
<dbReference type="Gene3D" id="3.40.50.2300">
    <property type="match status" value="1"/>
</dbReference>
<dbReference type="InterPro" id="IPR001789">
    <property type="entry name" value="Sig_transdc_resp-reg_receiver"/>
</dbReference>
<keyword evidence="1 2" id="KW-0597">Phosphoprotein</keyword>
<dbReference type="InterPro" id="IPR011006">
    <property type="entry name" value="CheY-like_superfamily"/>
</dbReference>
<accession>A0ABU0MVC0</accession>
<dbReference type="EMBL" id="JAUSVU010000047">
    <property type="protein sequence ID" value="MDQ0537407.1"/>
    <property type="molecule type" value="Genomic_DNA"/>
</dbReference>
<evidence type="ECO:0000313" key="5">
    <source>
        <dbReference type="Proteomes" id="UP001244552"/>
    </source>
</evidence>
<organism evidence="4 5">
    <name type="scientific">Azospirillum picis</name>
    <dbReference type="NCBI Taxonomy" id="488438"/>
    <lineage>
        <taxon>Bacteria</taxon>
        <taxon>Pseudomonadati</taxon>
        <taxon>Pseudomonadota</taxon>
        <taxon>Alphaproteobacteria</taxon>
        <taxon>Rhodospirillales</taxon>
        <taxon>Azospirillaceae</taxon>
        <taxon>Azospirillum</taxon>
    </lineage>
</organism>
<dbReference type="CDD" id="cd17562">
    <property type="entry name" value="REC_CheY4-like"/>
    <property type="match status" value="1"/>
</dbReference>
<sequence>MPRNILAVDDSKVMRDMVRIALTGAGFSVREAGDGIEALQRINGDPIDLIITDINMPNMDGLTFVRHVRSKPGYQRTPILILTTEGTDGKKAEGKAAGATGWIVKPFTPEKLLDVVRRVCP</sequence>
<keyword evidence="5" id="KW-1185">Reference proteome</keyword>
<protein>
    <submittedName>
        <fullName evidence="4">Two-component system chemotaxis response regulator CheY</fullName>
    </submittedName>
</protein>
<dbReference type="Proteomes" id="UP001244552">
    <property type="component" value="Unassembled WGS sequence"/>
</dbReference>
<feature type="domain" description="Response regulatory" evidence="3">
    <location>
        <begin position="4"/>
        <end position="120"/>
    </location>
</feature>
<proteinExistence type="predicted"/>
<dbReference type="RefSeq" id="WP_209991175.1">
    <property type="nucleotide sequence ID" value="NZ_JAGINO010000043.1"/>
</dbReference>
<dbReference type="SUPFAM" id="SSF52172">
    <property type="entry name" value="CheY-like"/>
    <property type="match status" value="1"/>
</dbReference>
<evidence type="ECO:0000256" key="1">
    <source>
        <dbReference type="ARBA" id="ARBA00022553"/>
    </source>
</evidence>
<dbReference type="SMART" id="SM00448">
    <property type="entry name" value="REC"/>
    <property type="match status" value="1"/>
</dbReference>
<dbReference type="PROSITE" id="PS50110">
    <property type="entry name" value="RESPONSE_REGULATORY"/>
    <property type="match status" value="1"/>
</dbReference>
<evidence type="ECO:0000256" key="2">
    <source>
        <dbReference type="PROSITE-ProRule" id="PRU00169"/>
    </source>
</evidence>
<reference evidence="4 5" key="1">
    <citation type="submission" date="2023-07" db="EMBL/GenBank/DDBJ databases">
        <title>Genomic Encyclopedia of Type Strains, Phase IV (KMG-IV): sequencing the most valuable type-strain genomes for metagenomic binning, comparative biology and taxonomic classification.</title>
        <authorList>
            <person name="Goeker M."/>
        </authorList>
    </citation>
    <scope>NUCLEOTIDE SEQUENCE [LARGE SCALE GENOMIC DNA]</scope>
    <source>
        <strain evidence="4 5">DSM 19922</strain>
    </source>
</reference>
<evidence type="ECO:0000313" key="4">
    <source>
        <dbReference type="EMBL" id="MDQ0537407.1"/>
    </source>
</evidence>
<evidence type="ECO:0000259" key="3">
    <source>
        <dbReference type="PROSITE" id="PS50110"/>
    </source>
</evidence>
<dbReference type="PANTHER" id="PTHR44591:SF25">
    <property type="entry name" value="CHEMOTAXIS TWO-COMPONENT RESPONSE REGULATOR"/>
    <property type="match status" value="1"/>
</dbReference>
<dbReference type="PANTHER" id="PTHR44591">
    <property type="entry name" value="STRESS RESPONSE REGULATOR PROTEIN 1"/>
    <property type="match status" value="1"/>
</dbReference>
<comment type="caution">
    <text evidence="4">The sequence shown here is derived from an EMBL/GenBank/DDBJ whole genome shotgun (WGS) entry which is preliminary data.</text>
</comment>
<gene>
    <name evidence="4" type="ORF">QO018_006311</name>
</gene>
<dbReference type="Pfam" id="PF00072">
    <property type="entry name" value="Response_reg"/>
    <property type="match status" value="1"/>
</dbReference>
<dbReference type="InterPro" id="IPR050595">
    <property type="entry name" value="Bact_response_regulator"/>
</dbReference>